<sequence length="103" mass="11454">MCREAKKMKNNSKTEMRAWQESRIGPFSEFSTGDLENTLLTSFAADKKSHALIPTESNKDFHQISPLFLPLPTLSSFNGGAKHLKLALSVSLRTIPQTYGISL</sequence>
<dbReference type="GeneID" id="111290835"/>
<organism evidence="1 2">
    <name type="scientific">Durio zibethinus</name>
    <name type="common">Durian</name>
    <dbReference type="NCBI Taxonomy" id="66656"/>
    <lineage>
        <taxon>Eukaryota</taxon>
        <taxon>Viridiplantae</taxon>
        <taxon>Streptophyta</taxon>
        <taxon>Embryophyta</taxon>
        <taxon>Tracheophyta</taxon>
        <taxon>Spermatophyta</taxon>
        <taxon>Magnoliopsida</taxon>
        <taxon>eudicotyledons</taxon>
        <taxon>Gunneridae</taxon>
        <taxon>Pentapetalae</taxon>
        <taxon>rosids</taxon>
        <taxon>malvids</taxon>
        <taxon>Malvales</taxon>
        <taxon>Malvaceae</taxon>
        <taxon>Helicteroideae</taxon>
        <taxon>Durio</taxon>
    </lineage>
</organism>
<evidence type="ECO:0000313" key="2">
    <source>
        <dbReference type="RefSeq" id="XP_022738062.1"/>
    </source>
</evidence>
<protein>
    <submittedName>
        <fullName evidence="2">Uncharacterized protein LOC111290835</fullName>
    </submittedName>
</protein>
<proteinExistence type="predicted"/>
<dbReference type="Proteomes" id="UP000515121">
    <property type="component" value="Unplaced"/>
</dbReference>
<gene>
    <name evidence="2" type="primary">LOC111290835</name>
</gene>
<reference evidence="2" key="1">
    <citation type="submission" date="2025-08" db="UniProtKB">
        <authorList>
            <consortium name="RefSeq"/>
        </authorList>
    </citation>
    <scope>IDENTIFICATION</scope>
    <source>
        <tissue evidence="2">Fruit stalk</tissue>
    </source>
</reference>
<dbReference type="RefSeq" id="XP_022738062.1">
    <property type="nucleotide sequence ID" value="XM_022882327.1"/>
</dbReference>
<dbReference type="KEGG" id="dzi:111290835"/>
<keyword evidence="1" id="KW-1185">Reference proteome</keyword>
<accession>A0A6P5YCG7</accession>
<name>A0A6P5YCG7_DURZI</name>
<dbReference type="AlphaFoldDB" id="A0A6P5YCG7"/>
<evidence type="ECO:0000313" key="1">
    <source>
        <dbReference type="Proteomes" id="UP000515121"/>
    </source>
</evidence>